<keyword evidence="4" id="KW-1185">Reference proteome</keyword>
<reference evidence="4" key="1">
    <citation type="submission" date="2016-10" db="EMBL/GenBank/DDBJ databases">
        <authorList>
            <person name="Varghese N."/>
            <person name="Submissions S."/>
        </authorList>
    </citation>
    <scope>NUCLEOTIDE SEQUENCE [LARGE SCALE GENOMIC DNA]</scope>
    <source>
        <strain evidence="4">DSM 28881</strain>
    </source>
</reference>
<dbReference type="STRING" id="1144750.SAMN05443431_108183"/>
<dbReference type="NCBIfam" id="TIGR00121">
    <property type="entry name" value="birA_ligase"/>
    <property type="match status" value="1"/>
</dbReference>
<gene>
    <name evidence="3" type="ORF">SAMN05443431_108183</name>
</gene>
<evidence type="ECO:0000313" key="4">
    <source>
        <dbReference type="Proteomes" id="UP000199559"/>
    </source>
</evidence>
<dbReference type="RefSeq" id="WP_090841522.1">
    <property type="nucleotide sequence ID" value="NZ_FORM01000008.1"/>
</dbReference>
<name>A0A1I3RUX8_9FLAO</name>
<dbReference type="AlphaFoldDB" id="A0A1I3RUX8"/>
<evidence type="ECO:0000256" key="1">
    <source>
        <dbReference type="ARBA" id="ARBA00022598"/>
    </source>
</evidence>
<proteinExistence type="predicted"/>
<dbReference type="PANTHER" id="PTHR12835:SF5">
    <property type="entry name" value="BIOTIN--PROTEIN LIGASE"/>
    <property type="match status" value="1"/>
</dbReference>
<dbReference type="CDD" id="cd16442">
    <property type="entry name" value="BPL"/>
    <property type="match status" value="1"/>
</dbReference>
<evidence type="ECO:0000313" key="3">
    <source>
        <dbReference type="EMBL" id="SFJ50373.1"/>
    </source>
</evidence>
<evidence type="ECO:0000259" key="2">
    <source>
        <dbReference type="PROSITE" id="PS51733"/>
    </source>
</evidence>
<dbReference type="InterPro" id="IPR004143">
    <property type="entry name" value="BPL_LPL_catalytic"/>
</dbReference>
<organism evidence="3 4">
    <name type="scientific">Olleya namhaensis</name>
    <dbReference type="NCBI Taxonomy" id="1144750"/>
    <lineage>
        <taxon>Bacteria</taxon>
        <taxon>Pseudomonadati</taxon>
        <taxon>Bacteroidota</taxon>
        <taxon>Flavobacteriia</taxon>
        <taxon>Flavobacteriales</taxon>
        <taxon>Flavobacteriaceae</taxon>
    </lineage>
</organism>
<accession>A0A1I3RUX8</accession>
<dbReference type="InterPro" id="IPR004408">
    <property type="entry name" value="Biotin_CoA_COase_ligase"/>
</dbReference>
<dbReference type="PANTHER" id="PTHR12835">
    <property type="entry name" value="BIOTIN PROTEIN LIGASE"/>
    <property type="match status" value="1"/>
</dbReference>
<sequence length="241" mass="27418">MRIIKLNATDSTNRFLRNLSLETPVKDFTTVVTNDQTKGRGQMGTSWQSQPSQNLTFSVYKQFGAVRFEDQFKISMVVSLAIVKVLERINIPKLSIKWPNDILSANKKICGVLIENVIKQNRIESSIVGVGLNVNQIKYDNLPQASSLKSITGVHYDLDEILQLILNQLKTEMAFIENDTFAIQETYEEYLFRKEKPSTFEKAEGLFSGIIKGVSKEGLLKVMVEDQILETFDLKTIKLLY</sequence>
<dbReference type="Gene3D" id="3.30.930.10">
    <property type="entry name" value="Bira Bifunctional Protein, Domain 2"/>
    <property type="match status" value="1"/>
</dbReference>
<dbReference type="SUPFAM" id="SSF55681">
    <property type="entry name" value="Class II aaRS and biotin synthetases"/>
    <property type="match status" value="1"/>
</dbReference>
<keyword evidence="1 3" id="KW-0436">Ligase</keyword>
<dbReference type="InterPro" id="IPR045864">
    <property type="entry name" value="aa-tRNA-synth_II/BPL/LPL"/>
</dbReference>
<dbReference type="Proteomes" id="UP000199559">
    <property type="component" value="Unassembled WGS sequence"/>
</dbReference>
<dbReference type="Pfam" id="PF03099">
    <property type="entry name" value="BPL_LplA_LipB"/>
    <property type="match status" value="1"/>
</dbReference>
<protein>
    <submittedName>
        <fullName evidence="3">BirA family transcriptional regulator, biotin operon repressor / biotin-[acetyl-CoA-carboxylase] ligase</fullName>
    </submittedName>
</protein>
<dbReference type="GO" id="GO:0005737">
    <property type="term" value="C:cytoplasm"/>
    <property type="evidence" value="ECO:0007669"/>
    <property type="project" value="TreeGrafter"/>
</dbReference>
<dbReference type="EMBL" id="FORM01000008">
    <property type="protein sequence ID" value="SFJ50373.1"/>
    <property type="molecule type" value="Genomic_DNA"/>
</dbReference>
<dbReference type="GO" id="GO:0004077">
    <property type="term" value="F:biotin--[biotin carboxyl-carrier protein] ligase activity"/>
    <property type="evidence" value="ECO:0007669"/>
    <property type="project" value="InterPro"/>
</dbReference>
<feature type="domain" description="BPL/LPL catalytic" evidence="2">
    <location>
        <begin position="1"/>
        <end position="177"/>
    </location>
</feature>
<dbReference type="PROSITE" id="PS51733">
    <property type="entry name" value="BPL_LPL_CATALYTIC"/>
    <property type="match status" value="1"/>
</dbReference>